<dbReference type="GO" id="GO:0016887">
    <property type="term" value="F:ATP hydrolysis activity"/>
    <property type="evidence" value="ECO:0007669"/>
    <property type="project" value="InterPro"/>
</dbReference>
<dbReference type="PROSITE" id="PS00211">
    <property type="entry name" value="ABC_TRANSPORTER_1"/>
    <property type="match status" value="1"/>
</dbReference>
<dbReference type="Pfam" id="PF00005">
    <property type="entry name" value="ABC_tran"/>
    <property type="match status" value="2"/>
</dbReference>
<dbReference type="CDD" id="cd03263">
    <property type="entry name" value="ABC_subfamily_A"/>
    <property type="match status" value="2"/>
</dbReference>
<dbReference type="FunFam" id="3.40.50.300:FF:000298">
    <property type="entry name" value="ATP-binding cassette sub-family A member 12"/>
    <property type="match status" value="1"/>
</dbReference>
<organism evidence="11 12">
    <name type="scientific">Cinara cedri</name>
    <dbReference type="NCBI Taxonomy" id="506608"/>
    <lineage>
        <taxon>Eukaryota</taxon>
        <taxon>Metazoa</taxon>
        <taxon>Ecdysozoa</taxon>
        <taxon>Arthropoda</taxon>
        <taxon>Hexapoda</taxon>
        <taxon>Insecta</taxon>
        <taxon>Pterygota</taxon>
        <taxon>Neoptera</taxon>
        <taxon>Paraneoptera</taxon>
        <taxon>Hemiptera</taxon>
        <taxon>Sternorrhyncha</taxon>
        <taxon>Aphidomorpha</taxon>
        <taxon>Aphidoidea</taxon>
        <taxon>Aphididae</taxon>
        <taxon>Lachninae</taxon>
        <taxon>Cinara</taxon>
    </lineage>
</organism>
<reference evidence="11 12" key="1">
    <citation type="submission" date="2019-08" db="EMBL/GenBank/DDBJ databases">
        <authorList>
            <person name="Alioto T."/>
            <person name="Alioto T."/>
            <person name="Gomez Garrido J."/>
        </authorList>
    </citation>
    <scope>NUCLEOTIDE SEQUENCE [LARGE SCALE GENOMIC DNA]</scope>
</reference>
<feature type="domain" description="ABC transporter" evidence="10">
    <location>
        <begin position="1323"/>
        <end position="1553"/>
    </location>
</feature>
<feature type="transmembrane region" description="Helical" evidence="9">
    <location>
        <begin position="1045"/>
        <end position="1067"/>
    </location>
</feature>
<evidence type="ECO:0000256" key="6">
    <source>
        <dbReference type="ARBA" id="ARBA00022840"/>
    </source>
</evidence>
<keyword evidence="11" id="KW-0378">Hydrolase</keyword>
<evidence type="ECO:0000256" key="4">
    <source>
        <dbReference type="ARBA" id="ARBA00022737"/>
    </source>
</evidence>
<keyword evidence="4" id="KW-0677">Repeat</keyword>
<evidence type="ECO:0000313" key="11">
    <source>
        <dbReference type="EMBL" id="VVC25126.1"/>
    </source>
</evidence>
<dbReference type="Proteomes" id="UP000325440">
    <property type="component" value="Unassembled WGS sequence"/>
</dbReference>
<dbReference type="InterPro" id="IPR017871">
    <property type="entry name" value="ABC_transporter-like_CS"/>
</dbReference>
<dbReference type="GO" id="GO:0016020">
    <property type="term" value="C:membrane"/>
    <property type="evidence" value="ECO:0007669"/>
    <property type="project" value="UniProtKB-SubCell"/>
</dbReference>
<dbReference type="GO" id="GO:0005524">
    <property type="term" value="F:ATP binding"/>
    <property type="evidence" value="ECO:0007669"/>
    <property type="project" value="UniProtKB-KW"/>
</dbReference>
<dbReference type="InterPro" id="IPR003593">
    <property type="entry name" value="AAA+_ATPase"/>
</dbReference>
<evidence type="ECO:0000256" key="2">
    <source>
        <dbReference type="ARBA" id="ARBA00022448"/>
    </source>
</evidence>
<keyword evidence="7 9" id="KW-1133">Transmembrane helix</keyword>
<evidence type="ECO:0000256" key="9">
    <source>
        <dbReference type="SAM" id="Phobius"/>
    </source>
</evidence>
<dbReference type="PANTHER" id="PTHR19229:SF250">
    <property type="entry name" value="ABC TRANSPORTER DOMAIN-CONTAINING PROTEIN-RELATED"/>
    <property type="match status" value="1"/>
</dbReference>
<gene>
    <name evidence="11" type="ORF">CINCED_3A021937</name>
</gene>
<dbReference type="Gene3D" id="3.40.50.300">
    <property type="entry name" value="P-loop containing nucleotide triphosphate hydrolases"/>
    <property type="match status" value="2"/>
</dbReference>
<feature type="domain" description="ABC transporter" evidence="10">
    <location>
        <begin position="497"/>
        <end position="727"/>
    </location>
</feature>
<dbReference type="PANTHER" id="PTHR19229">
    <property type="entry name" value="ATP-BINDING CASSETTE TRANSPORTER SUBFAMILY A ABCA"/>
    <property type="match status" value="1"/>
</dbReference>
<keyword evidence="12" id="KW-1185">Reference proteome</keyword>
<feature type="transmembrane region" description="Helical" evidence="9">
    <location>
        <begin position="1088"/>
        <end position="1117"/>
    </location>
</feature>
<dbReference type="InterPro" id="IPR013525">
    <property type="entry name" value="ABC2_TM"/>
</dbReference>
<feature type="transmembrane region" description="Helical" evidence="9">
    <location>
        <begin position="873"/>
        <end position="894"/>
    </location>
</feature>
<keyword evidence="5" id="KW-0547">Nucleotide-binding</keyword>
<keyword evidence="2" id="KW-0813">Transport</keyword>
<feature type="transmembrane region" description="Helical" evidence="9">
    <location>
        <begin position="1164"/>
        <end position="1183"/>
    </location>
</feature>
<evidence type="ECO:0000256" key="5">
    <source>
        <dbReference type="ARBA" id="ARBA00022741"/>
    </source>
</evidence>
<evidence type="ECO:0000256" key="7">
    <source>
        <dbReference type="ARBA" id="ARBA00022989"/>
    </source>
</evidence>
<dbReference type="FunFam" id="3.40.50.300:FF:002470">
    <property type="entry name" value="ABC transporter, putative"/>
    <property type="match status" value="1"/>
</dbReference>
<dbReference type="EMBL" id="CABPRJ010000009">
    <property type="protein sequence ID" value="VVC25126.1"/>
    <property type="molecule type" value="Genomic_DNA"/>
</dbReference>
<dbReference type="SUPFAM" id="SSF52540">
    <property type="entry name" value="P-loop containing nucleoside triphosphate hydrolases"/>
    <property type="match status" value="2"/>
</dbReference>
<keyword evidence="3 9" id="KW-0812">Transmembrane</keyword>
<name>A0A5E4LZZ7_9HEMI</name>
<dbReference type="GO" id="GO:0005319">
    <property type="term" value="F:lipid transporter activity"/>
    <property type="evidence" value="ECO:0007669"/>
    <property type="project" value="TreeGrafter"/>
</dbReference>
<feature type="transmembrane region" description="Helical" evidence="9">
    <location>
        <begin position="1129"/>
        <end position="1152"/>
    </location>
</feature>
<feature type="transmembrane region" description="Helical" evidence="9">
    <location>
        <begin position="333"/>
        <end position="353"/>
    </location>
</feature>
<protein>
    <submittedName>
        <fullName evidence="11">AAA+ ATPase domain,P-loop containing nucleoside triphosphate hydrolase,ABC transporter-like,ABC</fullName>
    </submittedName>
</protein>
<evidence type="ECO:0000256" key="3">
    <source>
        <dbReference type="ARBA" id="ARBA00022692"/>
    </source>
</evidence>
<feature type="transmembrane region" description="Helical" evidence="9">
    <location>
        <begin position="1252"/>
        <end position="1270"/>
    </location>
</feature>
<accession>A0A5E4LZZ7</accession>
<evidence type="ECO:0000256" key="1">
    <source>
        <dbReference type="ARBA" id="ARBA00004141"/>
    </source>
</evidence>
<dbReference type="Pfam" id="PF12698">
    <property type="entry name" value="ABC2_membrane_3"/>
    <property type="match status" value="2"/>
</dbReference>
<evidence type="ECO:0000313" key="12">
    <source>
        <dbReference type="Proteomes" id="UP000325440"/>
    </source>
</evidence>
<proteinExistence type="predicted"/>
<dbReference type="OrthoDB" id="6512918at2759"/>
<sequence length="1634" mass="185251">MWKDLKKLKLLLWKNLLIQKRHPVQSFIELLLPAIMACIMVAFRSWVKPVEFNTVTRYEPFSLTVPPVIVAYRYQWTIAWAPYHPQLEKVMNDSFLLTPNVKIESFENAETMEQQLIREKAMNTYLVGIHFSGHIPSSNGTLPKKTIVRLRYPCNLRVTKKSMMSFDTVQANWRTYLKFPLYQTFGPRQKDENDGGEPGYQSESFLYVQNQISKSLIRYWAPGEYVPEIDMQRFPYPKYVDDALLPAITSFVSTVILLSYIYTAINTIKVISAEKEMKMKEAMMLMGLDNWLHASAWYLKSLIVWAVPMLILVFFITYKWPTGAVFQYSDPTVLMVIMGLYVSASISYCFLISACFKKANTAATVGGVLWFGTYAPFMIFQPKYSSMTNRQILASTVFPNTALGYIFQSLIMFEGIGSGLTWENTSVTVSPDDKMCIADIMKMLVFDTFLYGLIAVYLETAFPKNSGYHPVWYFPILRSFWFGEKIGPKYGNEKSGIQIQSLSKSFTPGKYVVNKLSVDMQPNQITVLLGHNGAGKSTTMSMLTGLVSPTSGTALIQGYDIRTHMKTIRSSLGLCPQYNLLIPDLTVNEHLYFFGMLKDLNKNDLKREIDNYTTKFELESMMDTKSKHLSGGMKRKLSVAIALIGKSKVVLMDEPTAGMDPAARRTLWNILQSERQGRTMVMTTHLMDEADLLGDRVAIMKAGTLCCVGTPFSLKKEYGGGYTLTLVKDVIGFSLGKVTNFIRKYYPNLLPNKITIVEVAYQIGDSSLFPDLLNALEQNRQVLGIKEYGITLTTLQDVFMRVGQEDKKKLSDFQTNAIKQKMFDFKNGFGSPLYDVDDDTTRLKLERAKGFALLKIQAGAILKKKYLQSYRSLIMHSLQIVLTLFFILLAILVVNSWQGMKDLPPLVATLKNYWEPVSTVMLSTNDTKIGKFYESYKNSCAPNPVEDLSYHSNRSYFEDFLLCTAVEKISPFTQKYIVGAIFGEGRITAFFNNQPYHGSMVALSMANNAVLKSYKGQDYGIKVVNFPLPYQGEDKLIKLTGGSNLGYQVAFNCAISQAFVCAMYVLFAVKERHSGAKHMQQIAGVKPIAYWGASLIWDWISYTWVIISILAIVYWHGDPGYSDWKQMKLLIALLFDFSWATLPLMSLLSFLFKNPSTGFTRISMFSVMTGSMCFMVVLILNMPPMCLTDHSRMIDNLMIYFPHYALASGIKNIYSSHDYNQMCDFKKHPTCLGWDGNNMSWKSPGIGRNLTYLFWLGLAAVLLLLSSEYLKYWGMKMQAIFSKIYGDTGSVTDSYQHDMNCYESDVVHEKQIVNSNDPQNYCLYLNNVWKKYGNKMAVKGLNLALKSNECFGLLGSNGAGKTTTFKMLTGDIKNTLGDIYVCGVNVNNDREKIHEVGGYCPQFDGLIEELTGYETLHFFCKLRGMSHKEASTVPFQLASRLAFTTHMNSQAKNYSGGNKRKLSTAIAMIGDPSVLFLDEPTSGLDPAARKHLWDTVSEERDRGKCVFITSHSLEECEALCTRLAVMVDGSLCCIGSVQHLKNKFSVGYQLHIKFHPDNYRKAKDYVLKSFVGANLREEFEITALFHVPKKYPCSYAFARMEQAKKELLIDDYAVSQTSLEQVFLSFTKYRQQVI</sequence>
<evidence type="ECO:0000256" key="8">
    <source>
        <dbReference type="ARBA" id="ARBA00023136"/>
    </source>
</evidence>
<dbReference type="InterPro" id="IPR003439">
    <property type="entry name" value="ABC_transporter-like_ATP-bd"/>
</dbReference>
<dbReference type="SMART" id="SM00382">
    <property type="entry name" value="AAA"/>
    <property type="match status" value="2"/>
</dbReference>
<dbReference type="GO" id="GO:0140359">
    <property type="term" value="F:ABC-type transporter activity"/>
    <property type="evidence" value="ECO:0007669"/>
    <property type="project" value="InterPro"/>
</dbReference>
<dbReference type="PROSITE" id="PS50893">
    <property type="entry name" value="ABC_TRANSPORTER_2"/>
    <property type="match status" value="2"/>
</dbReference>
<feature type="transmembrane region" description="Helical" evidence="9">
    <location>
        <begin position="243"/>
        <end position="262"/>
    </location>
</feature>
<feature type="transmembrane region" description="Helical" evidence="9">
    <location>
        <begin position="305"/>
        <end position="321"/>
    </location>
</feature>
<dbReference type="InterPro" id="IPR026082">
    <property type="entry name" value="ABCA"/>
</dbReference>
<feature type="transmembrane region" description="Helical" evidence="9">
    <location>
        <begin position="359"/>
        <end position="380"/>
    </location>
</feature>
<dbReference type="InterPro" id="IPR027417">
    <property type="entry name" value="P-loop_NTPase"/>
</dbReference>
<keyword evidence="6" id="KW-0067">ATP-binding</keyword>
<evidence type="ECO:0000259" key="10">
    <source>
        <dbReference type="PROSITE" id="PS50893"/>
    </source>
</evidence>
<comment type="subcellular location">
    <subcellularLocation>
        <location evidence="1">Membrane</location>
        <topology evidence="1">Multi-pass membrane protein</topology>
    </subcellularLocation>
</comment>
<keyword evidence="8 9" id="KW-0472">Membrane</keyword>